<dbReference type="Proteomes" id="UP000634660">
    <property type="component" value="Unassembled WGS sequence"/>
</dbReference>
<name>A0A918RAJ7_9ACTN</name>
<protein>
    <submittedName>
        <fullName evidence="1">Uncharacterized protein</fullName>
    </submittedName>
</protein>
<comment type="caution">
    <text evidence="1">The sequence shown here is derived from an EMBL/GenBank/DDBJ whole genome shotgun (WGS) entry which is preliminary data.</text>
</comment>
<accession>A0A918RAJ7</accession>
<organism evidence="1 2">
    <name type="scientific">Streptomyces subrutilus</name>
    <dbReference type="NCBI Taxonomy" id="36818"/>
    <lineage>
        <taxon>Bacteria</taxon>
        <taxon>Bacillati</taxon>
        <taxon>Actinomycetota</taxon>
        <taxon>Actinomycetes</taxon>
        <taxon>Kitasatosporales</taxon>
        <taxon>Streptomycetaceae</taxon>
        <taxon>Streptomyces</taxon>
    </lineage>
</organism>
<evidence type="ECO:0000313" key="2">
    <source>
        <dbReference type="Proteomes" id="UP000634660"/>
    </source>
</evidence>
<gene>
    <name evidence="1" type="ORF">GCM10010371_59500</name>
</gene>
<sequence length="63" mass="6624">MAVITTARITAAAAISPPVRAGPVRTAPSWPPGAGAERDAYAAGLKTVLLRYLEPMVTTHRPR</sequence>
<evidence type="ECO:0000313" key="1">
    <source>
        <dbReference type="EMBL" id="GGZ91718.1"/>
    </source>
</evidence>
<reference evidence="1" key="1">
    <citation type="journal article" date="2014" name="Int. J. Syst. Evol. Microbiol.">
        <title>Complete genome sequence of Corynebacterium casei LMG S-19264T (=DSM 44701T), isolated from a smear-ripened cheese.</title>
        <authorList>
            <consortium name="US DOE Joint Genome Institute (JGI-PGF)"/>
            <person name="Walter F."/>
            <person name="Albersmeier A."/>
            <person name="Kalinowski J."/>
            <person name="Ruckert C."/>
        </authorList>
    </citation>
    <scope>NUCLEOTIDE SEQUENCE</scope>
    <source>
        <strain evidence="1">JCM 4834</strain>
    </source>
</reference>
<proteinExistence type="predicted"/>
<dbReference type="AlphaFoldDB" id="A0A918RAJ7"/>
<dbReference type="EMBL" id="BMVX01000031">
    <property type="protein sequence ID" value="GGZ91718.1"/>
    <property type="molecule type" value="Genomic_DNA"/>
</dbReference>
<reference evidence="1" key="2">
    <citation type="submission" date="2020-09" db="EMBL/GenBank/DDBJ databases">
        <authorList>
            <person name="Sun Q."/>
            <person name="Ohkuma M."/>
        </authorList>
    </citation>
    <scope>NUCLEOTIDE SEQUENCE</scope>
    <source>
        <strain evidence="1">JCM 4834</strain>
    </source>
</reference>